<evidence type="ECO:0000256" key="1">
    <source>
        <dbReference type="SAM" id="MobiDB-lite"/>
    </source>
</evidence>
<feature type="compositionally biased region" description="Low complexity" evidence="1">
    <location>
        <begin position="734"/>
        <end position="750"/>
    </location>
</feature>
<feature type="compositionally biased region" description="Low complexity" evidence="1">
    <location>
        <begin position="498"/>
        <end position="514"/>
    </location>
</feature>
<sequence>MGTRLPSKSIAVEFMYTITPPGLPKEPGKNEQKRAPRFLRALPNARRANGTDLDSEAAAGAAASTTFPSISVLSALLAPLILATPRLPCYSKPLVMASNGNTRGASAQRGASNSGFRGAGNNHAGGRGGANAASRGGASAGGPQPSRWGNGPPANTGASAPHAQSRNVPGARPAPDNSAKAANQRTAAPPSQSTTNQQSSASTASAPASAQGDSQKLMHDRMMFLLVTLIGNPVTVTVKGGSQYFGIFSAANTEGGELGVALASAQQIPPADAKDAQPQLGALKSSLLINAKDLESIQAAEVRVQDQAKEMREAREKEAFRTDTEISKAFDPLGSGRALQKWSDDPDLADLDDHSSKLPAWASPSDAKASGAGGLEDSNSNKPWDQFAANEARFGIKSNYEENLYTTKLDRTGKDFRDREREADRIAREIMGQATNNPHMAEERGHADDSGVNEEDKYGAVVRNPNAYVPPALRNKSGAGAATAAAKKPSPAAPPAAAPAKSNGAAPPAPAAPADVVSAAPAPLATNLPTVNVKVPSPSIPQEPTSKDAAGKKASIDAANPLMGDFRQFVSSERERLEKKKAALAKKEKDTRLADLKSWASSFKLKTPMPSDVADMVQKDKPDAASDKPRDPSLQKSLSPTPSHSAAVAAAKADASRSSATSRAAQASSSNVVSPTGGSGSAEASRDAHKLAESKALLQKMTIPKIPPFNPDKFKARQAAAAAGSGGEADDAAKAPAKPEGGMPSSMSTSSFKLSAKASSFKPFNPNAATFTPGGASFTPAAPPSNAAAAASPAPAAAAGPSLSARPSLTSTPPTASTSAAAPANPFFGNRIIKKSNTPLHIRDDFNPFKVSKVPDAKAVGPMWAFSGKPYRQHFVVAPPGALMDDGSGLYVAGPGGMMQPGMHPGGQTPQHVPQPMHPGQMSQPGPGPAGPGPVPAPVPGPGPTQGPGPPQQPFGMVYQPYAGAPYQYPGGQPPAQGMQGRQPGMMQPMQMAPNMQGAPMPYGGVPQQFMGQMPFSPPMHQHGAPQNMYSPQMGNVPPAGQAQFMPMPPPGAGGPRPPPPHMKGQPHPPGAQPHMYYPGQPGANMPYGAAPQFGGQPPHAGPQAQGGAAPRAGPGESGPASSAASSTA</sequence>
<keyword evidence="4" id="KW-1185">Reference proteome</keyword>
<dbReference type="HOGENOM" id="CLU_279263_0_0_1"/>
<feature type="compositionally biased region" description="Low complexity" evidence="1">
    <location>
        <begin position="188"/>
        <end position="211"/>
    </location>
</feature>
<dbReference type="AlphaFoldDB" id="A0A081CCQ3"/>
<feature type="compositionally biased region" description="Polar residues" evidence="1">
    <location>
        <begin position="156"/>
        <end position="167"/>
    </location>
</feature>
<organism evidence="3 4">
    <name type="scientific">Pseudozyma antarctica</name>
    <name type="common">Yeast</name>
    <name type="synonym">Candida antarctica</name>
    <dbReference type="NCBI Taxonomy" id="84753"/>
    <lineage>
        <taxon>Eukaryota</taxon>
        <taxon>Fungi</taxon>
        <taxon>Dikarya</taxon>
        <taxon>Basidiomycota</taxon>
        <taxon>Ustilaginomycotina</taxon>
        <taxon>Ustilaginomycetes</taxon>
        <taxon>Ustilaginales</taxon>
        <taxon>Ustilaginaceae</taxon>
        <taxon>Moesziomyces</taxon>
    </lineage>
</organism>
<dbReference type="Pfam" id="PF14438">
    <property type="entry name" value="SM-ATX"/>
    <property type="match status" value="1"/>
</dbReference>
<dbReference type="PANTHER" id="PTHR12854">
    <property type="entry name" value="ATAXIN 2-RELATED"/>
    <property type="match status" value="1"/>
</dbReference>
<name>A0A081CCQ3_PSEA2</name>
<feature type="compositionally biased region" description="Low complexity" evidence="1">
    <location>
        <begin position="900"/>
        <end position="925"/>
    </location>
</feature>
<feature type="region of interest" description="Disordered" evidence="1">
    <location>
        <begin position="344"/>
        <end position="383"/>
    </location>
</feature>
<feature type="compositionally biased region" description="Pro residues" evidence="1">
    <location>
        <begin position="926"/>
        <end position="953"/>
    </location>
</feature>
<feature type="compositionally biased region" description="Pro residues" evidence="1">
    <location>
        <begin position="1047"/>
        <end position="1072"/>
    </location>
</feature>
<protein>
    <submittedName>
        <fullName evidence="3">Pab1 binding protein</fullName>
    </submittedName>
</protein>
<feature type="compositionally biased region" description="Basic and acidic residues" evidence="1">
    <location>
        <begin position="684"/>
        <end position="693"/>
    </location>
</feature>
<gene>
    <name evidence="3" type="ORF">PAN0_005c2663</name>
</gene>
<feature type="compositionally biased region" description="Low complexity" evidence="1">
    <location>
        <begin position="478"/>
        <end position="490"/>
    </location>
</feature>
<feature type="region of interest" description="Disordered" evidence="1">
    <location>
        <begin position="101"/>
        <end position="214"/>
    </location>
</feature>
<dbReference type="Proteomes" id="UP000053758">
    <property type="component" value="Unassembled WGS sequence"/>
</dbReference>
<proteinExistence type="predicted"/>
<dbReference type="Pfam" id="PF06741">
    <property type="entry name" value="LsmAD"/>
    <property type="match status" value="1"/>
</dbReference>
<feature type="region of interest" description="Disordered" evidence="1">
    <location>
        <begin position="528"/>
        <end position="750"/>
    </location>
</feature>
<feature type="compositionally biased region" description="Basic and acidic residues" evidence="1">
    <location>
        <begin position="572"/>
        <end position="595"/>
    </location>
</feature>
<dbReference type="InterPro" id="IPR045117">
    <property type="entry name" value="ATXN2-like"/>
</dbReference>
<evidence type="ECO:0000313" key="3">
    <source>
        <dbReference type="EMBL" id="GAK64449.1"/>
    </source>
</evidence>
<dbReference type="GO" id="GO:0003729">
    <property type="term" value="F:mRNA binding"/>
    <property type="evidence" value="ECO:0007669"/>
    <property type="project" value="TreeGrafter"/>
</dbReference>
<feature type="compositionally biased region" description="Basic and acidic residues" evidence="1">
    <location>
        <begin position="545"/>
        <end position="555"/>
    </location>
</feature>
<evidence type="ECO:0000259" key="2">
    <source>
        <dbReference type="SMART" id="SM01272"/>
    </source>
</evidence>
<feature type="domain" description="LsmAD" evidence="2">
    <location>
        <begin position="394"/>
        <end position="464"/>
    </location>
</feature>
<dbReference type="InterPro" id="IPR009604">
    <property type="entry name" value="LsmAD_domain"/>
</dbReference>
<feature type="compositionally biased region" description="Basic and acidic residues" evidence="1">
    <location>
        <begin position="617"/>
        <end position="633"/>
    </location>
</feature>
<feature type="region of interest" description="Disordered" evidence="1">
    <location>
        <begin position="468"/>
        <end position="514"/>
    </location>
</feature>
<feature type="region of interest" description="Disordered" evidence="1">
    <location>
        <begin position="782"/>
        <end position="824"/>
    </location>
</feature>
<feature type="compositionally biased region" description="Low complexity" evidence="1">
    <location>
        <begin position="643"/>
        <end position="670"/>
    </location>
</feature>
<dbReference type="PANTHER" id="PTHR12854:SF7">
    <property type="entry name" value="ATAXIN-2 HOMOLOG"/>
    <property type="match status" value="1"/>
</dbReference>
<reference evidence="4" key="1">
    <citation type="journal article" date="2014" name="Genome Announc.">
        <title>Draft Genome Sequence of the Yeast Pseudozyma antarctica Type Strain JCM10317, a Producer of the Glycolipid Biosurfactants, Mannosylerythritol Lipids.</title>
        <authorList>
            <person name="Saika A."/>
            <person name="Koike H."/>
            <person name="Hori T."/>
            <person name="Fukuoka T."/>
            <person name="Sato S."/>
            <person name="Habe H."/>
            <person name="Kitamoto D."/>
            <person name="Morita T."/>
        </authorList>
    </citation>
    <scope>NUCLEOTIDE SEQUENCE [LARGE SCALE GENOMIC DNA]</scope>
    <source>
        <strain evidence="4">JCM 10317</strain>
    </source>
</reference>
<feature type="region of interest" description="Disordered" evidence="1">
    <location>
        <begin position="1034"/>
        <end position="1129"/>
    </location>
</feature>
<dbReference type="GeneID" id="26303399"/>
<evidence type="ECO:0000313" key="4">
    <source>
        <dbReference type="Proteomes" id="UP000053758"/>
    </source>
</evidence>
<dbReference type="InterPro" id="IPR025852">
    <property type="entry name" value="SM_dom_ATX"/>
</dbReference>
<dbReference type="GO" id="GO:0034063">
    <property type="term" value="P:stress granule assembly"/>
    <property type="evidence" value="ECO:0007669"/>
    <property type="project" value="TreeGrafter"/>
</dbReference>
<dbReference type="EMBL" id="DF830072">
    <property type="protein sequence ID" value="GAK64449.1"/>
    <property type="molecule type" value="Genomic_DNA"/>
</dbReference>
<accession>A0A081CCQ3</accession>
<dbReference type="RefSeq" id="XP_014657389.1">
    <property type="nucleotide sequence ID" value="XM_014801903.1"/>
</dbReference>
<feature type="region of interest" description="Disordered" evidence="1">
    <location>
        <begin position="433"/>
        <end position="453"/>
    </location>
</feature>
<feature type="compositionally biased region" description="Polar residues" evidence="1">
    <location>
        <begin position="101"/>
        <end position="115"/>
    </location>
</feature>
<feature type="compositionally biased region" description="Basic and acidic residues" evidence="1">
    <location>
        <begin position="440"/>
        <end position="453"/>
    </location>
</feature>
<dbReference type="GO" id="GO:0010494">
    <property type="term" value="C:cytoplasmic stress granule"/>
    <property type="evidence" value="ECO:0007669"/>
    <property type="project" value="TreeGrafter"/>
</dbReference>
<feature type="compositionally biased region" description="Low complexity" evidence="1">
    <location>
        <begin position="1087"/>
        <end position="1129"/>
    </location>
</feature>
<dbReference type="SMART" id="SM01272">
    <property type="entry name" value="LsmAD"/>
    <property type="match status" value="1"/>
</dbReference>
<feature type="region of interest" description="Disordered" evidence="1">
    <location>
        <begin position="900"/>
        <end position="953"/>
    </location>
</feature>